<name>A0A7M7STR8_STRPU</name>
<feature type="domain" description="Peptidase S1" evidence="4">
    <location>
        <begin position="357"/>
        <end position="587"/>
    </location>
</feature>
<evidence type="ECO:0000313" key="6">
    <source>
        <dbReference type="Proteomes" id="UP000007110"/>
    </source>
</evidence>
<feature type="disulfide bond" evidence="2">
    <location>
        <begin position="106"/>
        <end position="124"/>
    </location>
</feature>
<feature type="disulfide bond" evidence="2">
    <location>
        <begin position="329"/>
        <end position="344"/>
    </location>
</feature>
<dbReference type="RefSeq" id="XP_030830829.1">
    <property type="nucleotide sequence ID" value="XM_030974969.1"/>
</dbReference>
<dbReference type="PANTHER" id="PTHR24252">
    <property type="entry name" value="ACROSIN-RELATED"/>
    <property type="match status" value="1"/>
</dbReference>
<feature type="disulfide bond" evidence="2">
    <location>
        <begin position="99"/>
        <end position="111"/>
    </location>
</feature>
<dbReference type="CDD" id="cd00190">
    <property type="entry name" value="Tryp_SPc"/>
    <property type="match status" value="1"/>
</dbReference>
<dbReference type="InterPro" id="IPR023415">
    <property type="entry name" value="LDLR_class-A_CS"/>
</dbReference>
<feature type="disulfide bond" evidence="2">
    <location>
        <begin position="275"/>
        <end position="287"/>
    </location>
</feature>
<feature type="disulfide bond" evidence="2">
    <location>
        <begin position="154"/>
        <end position="169"/>
    </location>
</feature>
<dbReference type="Gene3D" id="2.40.10.10">
    <property type="entry name" value="Trypsin-like serine proteases"/>
    <property type="match status" value="1"/>
</dbReference>
<feature type="disulfide bond" evidence="2">
    <location>
        <begin position="282"/>
        <end position="300"/>
    </location>
</feature>
<feature type="disulfide bond" evidence="2">
    <location>
        <begin position="179"/>
        <end position="197"/>
    </location>
</feature>
<evidence type="ECO:0000259" key="4">
    <source>
        <dbReference type="PROSITE" id="PS50240"/>
    </source>
</evidence>
<feature type="disulfide bond" evidence="2">
    <location>
        <begin position="118"/>
        <end position="133"/>
    </location>
</feature>
<dbReference type="InterPro" id="IPR033116">
    <property type="entry name" value="TRYPSIN_SER"/>
</dbReference>
<feature type="disulfide bond" evidence="2">
    <location>
        <begin position="135"/>
        <end position="147"/>
    </location>
</feature>
<organism evidence="5 6">
    <name type="scientific">Strongylocentrotus purpuratus</name>
    <name type="common">Purple sea urchin</name>
    <dbReference type="NCBI Taxonomy" id="7668"/>
    <lineage>
        <taxon>Eukaryota</taxon>
        <taxon>Metazoa</taxon>
        <taxon>Echinodermata</taxon>
        <taxon>Eleutherozoa</taxon>
        <taxon>Echinozoa</taxon>
        <taxon>Echinoidea</taxon>
        <taxon>Euechinoidea</taxon>
        <taxon>Echinacea</taxon>
        <taxon>Camarodonta</taxon>
        <taxon>Echinidea</taxon>
        <taxon>Strongylocentrotidae</taxon>
        <taxon>Strongylocentrotus</taxon>
    </lineage>
</organism>
<dbReference type="PANTHER" id="PTHR24252:SF7">
    <property type="entry name" value="HYALIN"/>
    <property type="match status" value="1"/>
</dbReference>
<feature type="disulfide bond" evidence="2">
    <location>
        <begin position="172"/>
        <end position="184"/>
    </location>
</feature>
<evidence type="ECO:0000256" key="2">
    <source>
        <dbReference type="PROSITE-ProRule" id="PRU00124"/>
    </source>
</evidence>
<dbReference type="OMA" id="NEIKCPS"/>
<evidence type="ECO:0000256" key="3">
    <source>
        <dbReference type="RuleBase" id="RU363034"/>
    </source>
</evidence>
<dbReference type="GeneID" id="105442919"/>
<dbReference type="PROSITE" id="PS01209">
    <property type="entry name" value="LDLRA_1"/>
    <property type="match status" value="1"/>
</dbReference>
<dbReference type="GO" id="GO:0006508">
    <property type="term" value="P:proteolysis"/>
    <property type="evidence" value="ECO:0007669"/>
    <property type="project" value="UniProtKB-KW"/>
</dbReference>
<dbReference type="SMART" id="SM00192">
    <property type="entry name" value="LDLa"/>
    <property type="match status" value="7"/>
</dbReference>
<dbReference type="InParanoid" id="A0A7M7STR8"/>
<dbReference type="EnsemblMetazoa" id="XM_030974969">
    <property type="protein sequence ID" value="XP_030830829"/>
    <property type="gene ID" value="LOC105442919"/>
</dbReference>
<dbReference type="KEGG" id="spu:105442919"/>
<dbReference type="PROSITE" id="PS50068">
    <property type="entry name" value="LDLRA_2"/>
    <property type="match status" value="7"/>
</dbReference>
<dbReference type="InterPro" id="IPR018114">
    <property type="entry name" value="TRYPSIN_HIS"/>
</dbReference>
<dbReference type="Pfam" id="PF00057">
    <property type="entry name" value="Ldl_recept_a"/>
    <property type="match status" value="5"/>
</dbReference>
<feature type="disulfide bond" evidence="2">
    <location>
        <begin position="142"/>
        <end position="160"/>
    </location>
</feature>
<dbReference type="AlphaFoldDB" id="A0A7M7STR8"/>
<dbReference type="SMART" id="SM00020">
    <property type="entry name" value="Tryp_SPc"/>
    <property type="match status" value="1"/>
</dbReference>
<accession>A0A7M7STR8</accession>
<keyword evidence="3" id="KW-0720">Serine protease</keyword>
<dbReference type="SUPFAM" id="SSF57424">
    <property type="entry name" value="LDL receptor-like module"/>
    <property type="match status" value="5"/>
</dbReference>
<dbReference type="OrthoDB" id="10005216at2759"/>
<keyword evidence="6" id="KW-1185">Reference proteome</keyword>
<dbReference type="InterPro" id="IPR036055">
    <property type="entry name" value="LDL_receptor-like_sf"/>
</dbReference>
<proteinExistence type="predicted"/>
<dbReference type="PRINTS" id="PR00261">
    <property type="entry name" value="LDLRECEPTOR"/>
</dbReference>
<dbReference type="CDD" id="cd00112">
    <property type="entry name" value="LDLa"/>
    <property type="match status" value="6"/>
</dbReference>
<reference evidence="6" key="1">
    <citation type="submission" date="2015-02" db="EMBL/GenBank/DDBJ databases">
        <title>Genome sequencing for Strongylocentrotus purpuratus.</title>
        <authorList>
            <person name="Murali S."/>
            <person name="Liu Y."/>
            <person name="Vee V."/>
            <person name="English A."/>
            <person name="Wang M."/>
            <person name="Skinner E."/>
            <person name="Han Y."/>
            <person name="Muzny D.M."/>
            <person name="Worley K.C."/>
            <person name="Gibbs R.A."/>
        </authorList>
    </citation>
    <scope>NUCLEOTIDE SEQUENCE</scope>
</reference>
<evidence type="ECO:0000313" key="5">
    <source>
        <dbReference type="EnsemblMetazoa" id="XP_030830829"/>
    </source>
</evidence>
<dbReference type="PROSITE" id="PS50240">
    <property type="entry name" value="TRYPSIN_DOM"/>
    <property type="match status" value="1"/>
</dbReference>
<feature type="disulfide bond" evidence="2">
    <location>
        <begin position="191"/>
        <end position="206"/>
    </location>
</feature>
<feature type="disulfide bond" evidence="2">
    <location>
        <begin position="15"/>
        <end position="30"/>
    </location>
</feature>
<keyword evidence="3" id="KW-0645">Protease</keyword>
<dbReference type="InterPro" id="IPR001254">
    <property type="entry name" value="Trypsin_dom"/>
</dbReference>
<dbReference type="Gene3D" id="4.10.1220.10">
    <property type="entry name" value="EGF-type module"/>
    <property type="match status" value="1"/>
</dbReference>
<dbReference type="PROSITE" id="PS00134">
    <property type="entry name" value="TRYPSIN_HIS"/>
    <property type="match status" value="1"/>
</dbReference>
<protein>
    <recommendedName>
        <fullName evidence="4">Peptidase S1 domain-containing protein</fullName>
    </recommendedName>
</protein>
<evidence type="ECO:0000256" key="1">
    <source>
        <dbReference type="ARBA" id="ARBA00023157"/>
    </source>
</evidence>
<reference evidence="5" key="2">
    <citation type="submission" date="2021-01" db="UniProtKB">
        <authorList>
            <consortium name="EnsemblMetazoa"/>
        </authorList>
    </citation>
    <scope>IDENTIFICATION</scope>
</reference>
<feature type="disulfide bond" evidence="2">
    <location>
        <begin position="69"/>
        <end position="87"/>
    </location>
</feature>
<feature type="disulfide bond" evidence="2">
    <location>
        <begin position="294"/>
        <end position="309"/>
    </location>
</feature>
<dbReference type="Pfam" id="PF00089">
    <property type="entry name" value="Trypsin"/>
    <property type="match status" value="1"/>
</dbReference>
<sequence>MCKYTRSCFDEEDKCDGVLKCEDGTDEVGCACPDAWRERCGDGHCLVRTQICNRRVACLDDEVNCTFTCDNGKTLRQSFVCDGFNDCIDNSDEEQDCECLPFQYTCADGKCIHINNKCNGIADCADGDDEEDCTCASWQFECTDSTCIPGWLTCNGNDDCSDGSDEQNCPTCPGRYYRCADHRCISLDMLCDGTPNCANNEDEENCEPTCSPTEFTCPDGTCAVNLTSCDVMTTTTTRMPSTTLATTMRPPSTMMHGVMTSEPMSMKTTKTPVICEDSGFACNNGDCIKQEYRCDVIKDCDDGEDEENCDPADITNSCDGFGPTDRFVCDGRRDCTDGSDEDNCHCGDRPIMDANIIMGAAVTTRGKWPWQAGLIRSKTTPFCGGTLINRKWVLTAAHCVVGLHGGKVYLGITNWKTGREDGQTIPIERIWIHPNYSGDPAHQNDLGMIKLKEPATLNNYVQPACLPPMDYVIADGTYVTATGWGSIVESSDSPPDLQEIRLPKVPLEYCRNHYSLELLDSVVCAGYSNGFISTCFGDSGGPLVSDINGTWYSIGMVSAGESCGGPYRPNIFTGTVSNLDFIIKTMEGN</sequence>
<dbReference type="GO" id="GO:0004252">
    <property type="term" value="F:serine-type endopeptidase activity"/>
    <property type="evidence" value="ECO:0007669"/>
    <property type="project" value="InterPro"/>
</dbReference>
<keyword evidence="1 2" id="KW-1015">Disulfide bond</keyword>
<dbReference type="PROSITE" id="PS00135">
    <property type="entry name" value="TRYPSIN_SER"/>
    <property type="match status" value="1"/>
</dbReference>
<dbReference type="Gene3D" id="4.10.400.10">
    <property type="entry name" value="Low-density Lipoprotein Receptor"/>
    <property type="match status" value="5"/>
</dbReference>
<dbReference type="Proteomes" id="UP000007110">
    <property type="component" value="Unassembled WGS sequence"/>
</dbReference>
<comment type="caution">
    <text evidence="2">Lacks conserved residue(s) required for the propagation of feature annotation.</text>
</comment>
<dbReference type="SUPFAM" id="SSF50494">
    <property type="entry name" value="Trypsin-like serine proteases"/>
    <property type="match status" value="1"/>
</dbReference>
<dbReference type="InterPro" id="IPR002172">
    <property type="entry name" value="LDrepeatLR_classA_rpt"/>
</dbReference>
<keyword evidence="3" id="KW-0378">Hydrolase</keyword>
<dbReference type="InterPro" id="IPR009003">
    <property type="entry name" value="Peptidase_S1_PA"/>
</dbReference>
<dbReference type="FunFam" id="2.40.10.10:FF:000005">
    <property type="entry name" value="Serine protease 37"/>
    <property type="match status" value="1"/>
</dbReference>
<dbReference type="InterPro" id="IPR043504">
    <property type="entry name" value="Peptidase_S1_PA_chymotrypsin"/>
</dbReference>